<dbReference type="SUPFAM" id="SSF48371">
    <property type="entry name" value="ARM repeat"/>
    <property type="match status" value="1"/>
</dbReference>
<dbReference type="GO" id="GO:0016477">
    <property type="term" value="P:cell migration"/>
    <property type="evidence" value="ECO:0007669"/>
    <property type="project" value="TreeGrafter"/>
</dbReference>
<dbReference type="OrthoDB" id="5918429at2759"/>
<name>A0A2G8LCC9_STIJA</name>
<dbReference type="PANTHER" id="PTHR12607:SF12">
    <property type="entry name" value="APC-LIKE, ISOFORM A-RELATED"/>
    <property type="match status" value="1"/>
</dbReference>
<dbReference type="GO" id="GO:0045295">
    <property type="term" value="F:gamma-catenin binding"/>
    <property type="evidence" value="ECO:0007669"/>
    <property type="project" value="TreeGrafter"/>
</dbReference>
<dbReference type="GO" id="GO:0008017">
    <property type="term" value="F:microtubule binding"/>
    <property type="evidence" value="ECO:0007669"/>
    <property type="project" value="TreeGrafter"/>
</dbReference>
<accession>A0A2G8LCC9</accession>
<dbReference type="Gene3D" id="1.25.10.10">
    <property type="entry name" value="Leucine-rich Repeat Variant"/>
    <property type="match status" value="1"/>
</dbReference>
<evidence type="ECO:0000313" key="3">
    <source>
        <dbReference type="EMBL" id="PIK57909.1"/>
    </source>
</evidence>
<evidence type="ECO:0000256" key="2">
    <source>
        <dbReference type="ARBA" id="ARBA00022687"/>
    </source>
</evidence>
<dbReference type="GO" id="GO:0030877">
    <property type="term" value="C:beta-catenin destruction complex"/>
    <property type="evidence" value="ECO:0007669"/>
    <property type="project" value="TreeGrafter"/>
</dbReference>
<dbReference type="GO" id="GO:0007389">
    <property type="term" value="P:pattern specification process"/>
    <property type="evidence" value="ECO:0007669"/>
    <property type="project" value="TreeGrafter"/>
</dbReference>
<proteinExistence type="inferred from homology"/>
<dbReference type="GO" id="GO:0005881">
    <property type="term" value="C:cytoplasmic microtubule"/>
    <property type="evidence" value="ECO:0007669"/>
    <property type="project" value="TreeGrafter"/>
</dbReference>
<dbReference type="InterPro" id="IPR026818">
    <property type="entry name" value="Apc_fam"/>
</dbReference>
<dbReference type="GO" id="GO:0008013">
    <property type="term" value="F:beta-catenin binding"/>
    <property type="evidence" value="ECO:0007669"/>
    <property type="project" value="InterPro"/>
</dbReference>
<dbReference type="Proteomes" id="UP000230750">
    <property type="component" value="Unassembled WGS sequence"/>
</dbReference>
<dbReference type="GO" id="GO:0016342">
    <property type="term" value="C:catenin complex"/>
    <property type="evidence" value="ECO:0007669"/>
    <property type="project" value="TreeGrafter"/>
</dbReference>
<dbReference type="GO" id="GO:0007026">
    <property type="term" value="P:negative regulation of microtubule depolymerization"/>
    <property type="evidence" value="ECO:0007669"/>
    <property type="project" value="TreeGrafter"/>
</dbReference>
<organism evidence="3 4">
    <name type="scientific">Stichopus japonicus</name>
    <name type="common">Sea cucumber</name>
    <dbReference type="NCBI Taxonomy" id="307972"/>
    <lineage>
        <taxon>Eukaryota</taxon>
        <taxon>Metazoa</taxon>
        <taxon>Echinodermata</taxon>
        <taxon>Eleutherozoa</taxon>
        <taxon>Echinozoa</taxon>
        <taxon>Holothuroidea</taxon>
        <taxon>Aspidochirotacea</taxon>
        <taxon>Aspidochirotida</taxon>
        <taxon>Stichopodidae</taxon>
        <taxon>Apostichopus</taxon>
    </lineage>
</organism>
<dbReference type="GO" id="GO:0090090">
    <property type="term" value="P:negative regulation of canonical Wnt signaling pathway"/>
    <property type="evidence" value="ECO:0007669"/>
    <property type="project" value="TreeGrafter"/>
</dbReference>
<dbReference type="AlphaFoldDB" id="A0A2G8LCC9"/>
<evidence type="ECO:0000313" key="4">
    <source>
        <dbReference type="Proteomes" id="UP000230750"/>
    </source>
</evidence>
<reference evidence="3 4" key="1">
    <citation type="journal article" date="2017" name="PLoS Biol.">
        <title>The sea cucumber genome provides insights into morphological evolution and visceral regeneration.</title>
        <authorList>
            <person name="Zhang X."/>
            <person name="Sun L."/>
            <person name="Yuan J."/>
            <person name="Sun Y."/>
            <person name="Gao Y."/>
            <person name="Zhang L."/>
            <person name="Li S."/>
            <person name="Dai H."/>
            <person name="Hamel J.F."/>
            <person name="Liu C."/>
            <person name="Yu Y."/>
            <person name="Liu S."/>
            <person name="Lin W."/>
            <person name="Guo K."/>
            <person name="Jin S."/>
            <person name="Xu P."/>
            <person name="Storey K.B."/>
            <person name="Huan P."/>
            <person name="Zhang T."/>
            <person name="Zhou Y."/>
            <person name="Zhang J."/>
            <person name="Lin C."/>
            <person name="Li X."/>
            <person name="Xing L."/>
            <person name="Huo D."/>
            <person name="Sun M."/>
            <person name="Wang L."/>
            <person name="Mercier A."/>
            <person name="Li F."/>
            <person name="Yang H."/>
            <person name="Xiang J."/>
        </authorList>
    </citation>
    <scope>NUCLEOTIDE SEQUENCE [LARGE SCALE GENOMIC DNA]</scope>
    <source>
        <strain evidence="3">Shaxun</strain>
        <tissue evidence="3">Muscle</tissue>
    </source>
</reference>
<protein>
    <submittedName>
        <fullName evidence="3">Putative adenomatous polyposis coli protein isoform X1</fullName>
    </submittedName>
</protein>
<sequence length="203" mass="22748">MASKRILRDIGAVPALMKCALEVGKESSLKSVLSALWNLSAHCTENKADICAVEGALNFLVGTLTYKSPTRNWAVVENGGGILRNVSSHIATNEQYRKVLRDNNCLQILLRHLKSSSLTIVSNAAVLFGTCQLGIKKIRICYGTRSCQYVEKFGTFKAQSDCHGEFCCSEEPHVSRPIYWQLRIRKMDNQHCMLESKGPWRQK</sequence>
<dbReference type="EMBL" id="MRZV01000129">
    <property type="protein sequence ID" value="PIK57909.1"/>
    <property type="molecule type" value="Genomic_DNA"/>
</dbReference>
<dbReference type="InterPro" id="IPR000225">
    <property type="entry name" value="Armadillo"/>
</dbReference>
<comment type="caution">
    <text evidence="3">The sequence shown here is derived from an EMBL/GenBank/DDBJ whole genome shotgun (WGS) entry which is preliminary data.</text>
</comment>
<gene>
    <name evidence="3" type="ORF">BSL78_05190</name>
</gene>
<dbReference type="STRING" id="307972.A0A2G8LCC9"/>
<dbReference type="InterPro" id="IPR011989">
    <property type="entry name" value="ARM-like"/>
</dbReference>
<keyword evidence="4" id="KW-1185">Reference proteome</keyword>
<keyword evidence="2" id="KW-0879">Wnt signaling pathway</keyword>
<dbReference type="PANTHER" id="PTHR12607">
    <property type="entry name" value="ADENOMATOUS POLYPOSIS COLI PROTEIN FAMILY"/>
    <property type="match status" value="1"/>
</dbReference>
<dbReference type="GO" id="GO:0016055">
    <property type="term" value="P:Wnt signaling pathway"/>
    <property type="evidence" value="ECO:0007669"/>
    <property type="project" value="UniProtKB-KW"/>
</dbReference>
<dbReference type="GO" id="GO:0007399">
    <property type="term" value="P:nervous system development"/>
    <property type="evidence" value="ECO:0007669"/>
    <property type="project" value="TreeGrafter"/>
</dbReference>
<dbReference type="InterPro" id="IPR016024">
    <property type="entry name" value="ARM-type_fold"/>
</dbReference>
<dbReference type="SMART" id="SM00185">
    <property type="entry name" value="ARM"/>
    <property type="match status" value="3"/>
</dbReference>
<evidence type="ECO:0000256" key="1">
    <source>
        <dbReference type="ARBA" id="ARBA00009051"/>
    </source>
</evidence>
<comment type="similarity">
    <text evidence="1">Belongs to the adenomatous polyposis coli (APC) family.</text>
</comment>
<dbReference type="GO" id="GO:0001708">
    <property type="term" value="P:cell fate specification"/>
    <property type="evidence" value="ECO:0007669"/>
    <property type="project" value="TreeGrafter"/>
</dbReference>